<accession>A0A0K1E9L8</accession>
<name>A0A0K1E9L8_CHOCO</name>
<evidence type="ECO:0000256" key="4">
    <source>
        <dbReference type="ARBA" id="ARBA00022840"/>
    </source>
</evidence>
<keyword evidence="4" id="KW-0067">ATP-binding</keyword>
<reference evidence="8 9" key="1">
    <citation type="submission" date="2015-07" db="EMBL/GenBank/DDBJ databases">
        <title>Genome analysis of myxobacterium Chondromyces crocatus Cm c5 reveals a high potential for natural compound synthesis and the genetic basis for the loss of fruiting body formation.</title>
        <authorList>
            <person name="Zaburannyi N."/>
            <person name="Bunk B."/>
            <person name="Maier J."/>
            <person name="Overmann J."/>
            <person name="Mueller R."/>
        </authorList>
    </citation>
    <scope>NUCLEOTIDE SEQUENCE [LARGE SCALE GENOMIC DNA]</scope>
    <source>
        <strain evidence="8 9">Cm c5</strain>
    </source>
</reference>
<dbReference type="GO" id="GO:0005524">
    <property type="term" value="F:ATP binding"/>
    <property type="evidence" value="ECO:0007669"/>
    <property type="project" value="UniProtKB-KW"/>
</dbReference>
<evidence type="ECO:0000313" key="8">
    <source>
        <dbReference type="EMBL" id="AKT37382.1"/>
    </source>
</evidence>
<dbReference type="PROSITE" id="PS50011">
    <property type="entry name" value="PROTEIN_KINASE_DOM"/>
    <property type="match status" value="1"/>
</dbReference>
<dbReference type="InterPro" id="IPR008271">
    <property type="entry name" value="Ser/Thr_kinase_AS"/>
</dbReference>
<protein>
    <submittedName>
        <fullName evidence="8">Protein kinase</fullName>
        <ecNumber evidence="8">2.7.11.1</ecNumber>
    </submittedName>
</protein>
<dbReference type="Gene3D" id="1.10.510.10">
    <property type="entry name" value="Transferase(Phosphotransferase) domain 1"/>
    <property type="match status" value="1"/>
</dbReference>
<keyword evidence="3 8" id="KW-0418">Kinase</keyword>
<dbReference type="Proteomes" id="UP000067626">
    <property type="component" value="Chromosome"/>
</dbReference>
<feature type="domain" description="Protein kinase" evidence="7">
    <location>
        <begin position="13"/>
        <end position="277"/>
    </location>
</feature>
<feature type="region of interest" description="Disordered" evidence="5">
    <location>
        <begin position="301"/>
        <end position="390"/>
    </location>
</feature>
<feature type="transmembrane region" description="Helical" evidence="6">
    <location>
        <begin position="396"/>
        <end position="419"/>
    </location>
</feature>
<dbReference type="AlphaFoldDB" id="A0A0K1E9L8"/>
<dbReference type="KEGG" id="ccro:CMC5_015170"/>
<feature type="compositionally biased region" description="Low complexity" evidence="5">
    <location>
        <begin position="441"/>
        <end position="457"/>
    </location>
</feature>
<feature type="compositionally biased region" description="Basic and acidic residues" evidence="5">
    <location>
        <begin position="557"/>
        <end position="566"/>
    </location>
</feature>
<sequence length="574" mass="58084">MHITPGAIVGIKYRLERPLSRGGMGAVWLARHVHLGSPVAMKFMDPTLAASPAFVARFEREARIAANLQSPHVVNVQDYGIDEGVPYLVMELLQGEDLGTRLARVGRLSLAQTVHVLGQVAKAIRRAHEAGLVHRDLKPGNIFLSVVEDEEVAKVLDFGIVKEGTGQMQGELTRPGEVLGSPHYMSPEQVRGEADVDLRSDLWALGVITFRMLTGVLPFPGDQLGTVMGRILVDPLPQATRFAPDLPPALDGFFARALSRDRATRMQSVVQMLDELRSIAGTGPASPRGAERSSIHSYTNEVAATPGPMSPAWGMTPSGGSADAGVASPSGSSLQAGQASQSGSSLRAPEASPSGSSPGALREGPWPGASPGTSSTLKSTTGDGASGASPQRATGVIAVAAGGALVGIAIVAVLGVFVLRSLGVDPYALMSDVTETPTLEATPASSAAEAIPAPSAEGVADPVPAASAGEAQPTAPSPTPAVEVAPSTSAGSPATLAGPLSSAGPAASGSAAPSPMPATPASTVRAPGAASSLPIERSTTTAGGAKPSGGATPSKAEGSKGSKPREAGTTTPWF</sequence>
<dbReference type="PANTHER" id="PTHR43289">
    <property type="entry name" value="MITOGEN-ACTIVATED PROTEIN KINASE KINASE KINASE 20-RELATED"/>
    <property type="match status" value="1"/>
</dbReference>
<dbReference type="OrthoDB" id="5496544at2"/>
<keyword evidence="6" id="KW-0812">Transmembrane</keyword>
<dbReference type="SMART" id="SM00220">
    <property type="entry name" value="S_TKc"/>
    <property type="match status" value="1"/>
</dbReference>
<keyword evidence="6" id="KW-1133">Transmembrane helix</keyword>
<evidence type="ECO:0000256" key="5">
    <source>
        <dbReference type="SAM" id="MobiDB-lite"/>
    </source>
</evidence>
<feature type="compositionally biased region" description="Low complexity" evidence="5">
    <location>
        <begin position="497"/>
        <end position="513"/>
    </location>
</feature>
<feature type="region of interest" description="Disordered" evidence="5">
    <location>
        <begin position="441"/>
        <end position="574"/>
    </location>
</feature>
<organism evidence="8 9">
    <name type="scientific">Chondromyces crocatus</name>
    <dbReference type="NCBI Taxonomy" id="52"/>
    <lineage>
        <taxon>Bacteria</taxon>
        <taxon>Pseudomonadati</taxon>
        <taxon>Myxococcota</taxon>
        <taxon>Polyangia</taxon>
        <taxon>Polyangiales</taxon>
        <taxon>Polyangiaceae</taxon>
        <taxon>Chondromyces</taxon>
    </lineage>
</organism>
<feature type="compositionally biased region" description="Low complexity" evidence="5">
    <location>
        <begin position="327"/>
        <end position="360"/>
    </location>
</feature>
<dbReference type="PROSITE" id="PS00108">
    <property type="entry name" value="PROTEIN_KINASE_ST"/>
    <property type="match status" value="1"/>
</dbReference>
<dbReference type="PANTHER" id="PTHR43289:SF6">
    <property type="entry name" value="SERINE_THREONINE-PROTEIN KINASE NEKL-3"/>
    <property type="match status" value="1"/>
</dbReference>
<proteinExistence type="predicted"/>
<gene>
    <name evidence="8" type="ORF">CMC5_015170</name>
</gene>
<evidence type="ECO:0000256" key="6">
    <source>
        <dbReference type="SAM" id="Phobius"/>
    </source>
</evidence>
<evidence type="ECO:0000313" key="9">
    <source>
        <dbReference type="Proteomes" id="UP000067626"/>
    </source>
</evidence>
<dbReference type="Pfam" id="PF00069">
    <property type="entry name" value="Pkinase"/>
    <property type="match status" value="1"/>
</dbReference>
<dbReference type="RefSeq" id="WP_050429758.1">
    <property type="nucleotide sequence ID" value="NZ_CP012159.1"/>
</dbReference>
<dbReference type="EMBL" id="CP012159">
    <property type="protein sequence ID" value="AKT37382.1"/>
    <property type="molecule type" value="Genomic_DNA"/>
</dbReference>
<dbReference type="SUPFAM" id="SSF56112">
    <property type="entry name" value="Protein kinase-like (PK-like)"/>
    <property type="match status" value="1"/>
</dbReference>
<evidence type="ECO:0000256" key="3">
    <source>
        <dbReference type="ARBA" id="ARBA00022777"/>
    </source>
</evidence>
<dbReference type="CDD" id="cd14014">
    <property type="entry name" value="STKc_PknB_like"/>
    <property type="match status" value="1"/>
</dbReference>
<keyword evidence="2" id="KW-0547">Nucleotide-binding</keyword>
<dbReference type="Gene3D" id="3.30.200.20">
    <property type="entry name" value="Phosphorylase Kinase, domain 1"/>
    <property type="match status" value="1"/>
</dbReference>
<keyword evidence="9" id="KW-1185">Reference proteome</keyword>
<dbReference type="STRING" id="52.CMC5_015170"/>
<evidence type="ECO:0000259" key="7">
    <source>
        <dbReference type="PROSITE" id="PS50011"/>
    </source>
</evidence>
<evidence type="ECO:0000256" key="1">
    <source>
        <dbReference type="ARBA" id="ARBA00022679"/>
    </source>
</evidence>
<dbReference type="InterPro" id="IPR000719">
    <property type="entry name" value="Prot_kinase_dom"/>
</dbReference>
<evidence type="ECO:0000256" key="2">
    <source>
        <dbReference type="ARBA" id="ARBA00022741"/>
    </source>
</evidence>
<feature type="compositionally biased region" description="Polar residues" evidence="5">
    <location>
        <begin position="371"/>
        <end position="390"/>
    </location>
</feature>
<dbReference type="EC" id="2.7.11.1" evidence="8"/>
<dbReference type="InterPro" id="IPR011009">
    <property type="entry name" value="Kinase-like_dom_sf"/>
</dbReference>
<dbReference type="GO" id="GO:0004674">
    <property type="term" value="F:protein serine/threonine kinase activity"/>
    <property type="evidence" value="ECO:0007669"/>
    <property type="project" value="UniProtKB-EC"/>
</dbReference>
<keyword evidence="6" id="KW-0472">Membrane</keyword>
<keyword evidence="1 8" id="KW-0808">Transferase</keyword>